<reference evidence="6 7" key="1">
    <citation type="submission" date="2018-03" db="EMBL/GenBank/DDBJ databases">
        <title>The uncultured portion of the human microbiome is neutrally assembled.</title>
        <authorList>
            <person name="Jeraldo P."/>
            <person name="Boardman L."/>
            <person name="White B.A."/>
            <person name="Nelson H."/>
            <person name="Goldenfeld N."/>
            <person name="Chia N."/>
        </authorList>
    </citation>
    <scope>NUCLEOTIDE SEQUENCE [LARGE SCALE GENOMIC DNA]</scope>
    <source>
        <strain evidence="6">CIM:MAG 903</strain>
    </source>
</reference>
<keyword evidence="2" id="KW-0805">Transcription regulation</keyword>
<dbReference type="PANTHER" id="PTHR30126">
    <property type="entry name" value="HTH-TYPE TRANSCRIPTIONAL REGULATOR"/>
    <property type="match status" value="1"/>
</dbReference>
<evidence type="ECO:0000313" key="7">
    <source>
        <dbReference type="Proteomes" id="UP000246114"/>
    </source>
</evidence>
<dbReference type="AlphaFoldDB" id="A0A316MJ99"/>
<dbReference type="Pfam" id="PF03466">
    <property type="entry name" value="LysR_substrate"/>
    <property type="match status" value="1"/>
</dbReference>
<dbReference type="PANTHER" id="PTHR30126:SF39">
    <property type="entry name" value="HTH-TYPE TRANSCRIPTIONAL REGULATOR CYSL"/>
    <property type="match status" value="1"/>
</dbReference>
<evidence type="ECO:0000313" key="6">
    <source>
        <dbReference type="EMBL" id="PWL52560.1"/>
    </source>
</evidence>
<accession>A0A316MJ99</accession>
<dbReference type="InterPro" id="IPR036388">
    <property type="entry name" value="WH-like_DNA-bd_sf"/>
</dbReference>
<gene>
    <name evidence="6" type="ORF">DBY38_10520</name>
</gene>
<dbReference type="Proteomes" id="UP000246114">
    <property type="component" value="Unassembled WGS sequence"/>
</dbReference>
<feature type="domain" description="HTH lysR-type" evidence="5">
    <location>
        <begin position="1"/>
        <end position="58"/>
    </location>
</feature>
<sequence>MIDFRFKTFLTLCKTKSYTKAAQKLNITQPAVTQHIKYLEEKYDTKLFQYSGKILDLTPEGEALKDIAKSIQVDSEKAYRILKDKKESIKRIKFGATLTIGEYMMPELIEKYMADFPDSKVTMIVENTDRLLHMLREGDIDFAFIEGYFNKLDYNYKIFSKEEFVVVCSTKNHLAGKSVILEDILKENIIIREQGSGTRNIFETALYEHNMQVEGFKNVTEIGNINVIKKLVQKNLGLTFIYKKAVQKELKKGTLSQIYVEDFKALRQFNFVTLKNSMCSNEYEKFLNYYNMIINTK</sequence>
<dbReference type="InterPro" id="IPR000847">
    <property type="entry name" value="LysR_HTH_N"/>
</dbReference>
<keyword evidence="4" id="KW-0804">Transcription</keyword>
<dbReference type="InterPro" id="IPR005119">
    <property type="entry name" value="LysR_subst-bd"/>
</dbReference>
<comment type="similarity">
    <text evidence="1">Belongs to the LysR transcriptional regulatory family.</text>
</comment>
<dbReference type="SUPFAM" id="SSF46785">
    <property type="entry name" value="Winged helix' DNA-binding domain"/>
    <property type="match status" value="1"/>
</dbReference>
<dbReference type="PRINTS" id="PR00039">
    <property type="entry name" value="HTHLYSR"/>
</dbReference>
<proteinExistence type="inferred from homology"/>
<name>A0A316MJ99_9CLOT</name>
<protein>
    <submittedName>
        <fullName evidence="6">LysR family transcriptional regulator</fullName>
    </submittedName>
</protein>
<dbReference type="Gene3D" id="1.10.10.10">
    <property type="entry name" value="Winged helix-like DNA-binding domain superfamily/Winged helix DNA-binding domain"/>
    <property type="match status" value="1"/>
</dbReference>
<evidence type="ECO:0000256" key="4">
    <source>
        <dbReference type="ARBA" id="ARBA00023163"/>
    </source>
</evidence>
<dbReference type="Gene3D" id="3.40.190.10">
    <property type="entry name" value="Periplasmic binding protein-like II"/>
    <property type="match status" value="2"/>
</dbReference>
<dbReference type="SUPFAM" id="SSF53850">
    <property type="entry name" value="Periplasmic binding protein-like II"/>
    <property type="match status" value="1"/>
</dbReference>
<dbReference type="GO" id="GO:0003700">
    <property type="term" value="F:DNA-binding transcription factor activity"/>
    <property type="evidence" value="ECO:0007669"/>
    <property type="project" value="InterPro"/>
</dbReference>
<comment type="caution">
    <text evidence="6">The sequence shown here is derived from an EMBL/GenBank/DDBJ whole genome shotgun (WGS) entry which is preliminary data.</text>
</comment>
<evidence type="ECO:0000259" key="5">
    <source>
        <dbReference type="PROSITE" id="PS50931"/>
    </source>
</evidence>
<evidence type="ECO:0000256" key="2">
    <source>
        <dbReference type="ARBA" id="ARBA00023015"/>
    </source>
</evidence>
<dbReference type="EMBL" id="QAMZ01000048">
    <property type="protein sequence ID" value="PWL52560.1"/>
    <property type="molecule type" value="Genomic_DNA"/>
</dbReference>
<dbReference type="InterPro" id="IPR036390">
    <property type="entry name" value="WH_DNA-bd_sf"/>
</dbReference>
<dbReference type="GO" id="GO:0000976">
    <property type="term" value="F:transcription cis-regulatory region binding"/>
    <property type="evidence" value="ECO:0007669"/>
    <property type="project" value="TreeGrafter"/>
</dbReference>
<dbReference type="PROSITE" id="PS50931">
    <property type="entry name" value="HTH_LYSR"/>
    <property type="match status" value="1"/>
</dbReference>
<dbReference type="Pfam" id="PF00126">
    <property type="entry name" value="HTH_1"/>
    <property type="match status" value="1"/>
</dbReference>
<evidence type="ECO:0000256" key="3">
    <source>
        <dbReference type="ARBA" id="ARBA00023125"/>
    </source>
</evidence>
<evidence type="ECO:0000256" key="1">
    <source>
        <dbReference type="ARBA" id="ARBA00009437"/>
    </source>
</evidence>
<keyword evidence="3" id="KW-0238">DNA-binding</keyword>
<organism evidence="6 7">
    <name type="scientific">Clostridium cadaveris</name>
    <dbReference type="NCBI Taxonomy" id="1529"/>
    <lineage>
        <taxon>Bacteria</taxon>
        <taxon>Bacillati</taxon>
        <taxon>Bacillota</taxon>
        <taxon>Clostridia</taxon>
        <taxon>Eubacteriales</taxon>
        <taxon>Clostridiaceae</taxon>
        <taxon>Clostridium</taxon>
    </lineage>
</organism>